<dbReference type="EMBL" id="LAZR01063712">
    <property type="protein sequence ID" value="KKK58967.1"/>
    <property type="molecule type" value="Genomic_DNA"/>
</dbReference>
<proteinExistence type="predicted"/>
<reference evidence="1" key="1">
    <citation type="journal article" date="2015" name="Nature">
        <title>Complex archaea that bridge the gap between prokaryotes and eukaryotes.</title>
        <authorList>
            <person name="Spang A."/>
            <person name="Saw J.H."/>
            <person name="Jorgensen S.L."/>
            <person name="Zaremba-Niedzwiedzka K."/>
            <person name="Martijn J."/>
            <person name="Lind A.E."/>
            <person name="van Eijk R."/>
            <person name="Schleper C."/>
            <person name="Guy L."/>
            <person name="Ettema T.J."/>
        </authorList>
    </citation>
    <scope>NUCLEOTIDE SEQUENCE</scope>
</reference>
<gene>
    <name evidence="1" type="ORF">LCGC14_3039100</name>
</gene>
<accession>A0A0F8WPX7</accession>
<evidence type="ECO:0000313" key="1">
    <source>
        <dbReference type="EMBL" id="KKK58967.1"/>
    </source>
</evidence>
<protein>
    <submittedName>
        <fullName evidence="1">Uncharacterized protein</fullName>
    </submittedName>
</protein>
<dbReference type="AlphaFoldDB" id="A0A0F8WPX7"/>
<dbReference type="PROSITE" id="PS51257">
    <property type="entry name" value="PROKAR_LIPOPROTEIN"/>
    <property type="match status" value="1"/>
</dbReference>
<organism evidence="1">
    <name type="scientific">marine sediment metagenome</name>
    <dbReference type="NCBI Taxonomy" id="412755"/>
    <lineage>
        <taxon>unclassified sequences</taxon>
        <taxon>metagenomes</taxon>
        <taxon>ecological metagenomes</taxon>
    </lineage>
</organism>
<name>A0A0F8WPX7_9ZZZZ</name>
<sequence>MCKNLFLVVCVSLMVACVGLSQAVEIMNDGFATNEYSGSWGYSDGSWGNPGAYLWSGGDKGTATRSVGYPIQSGDILVLVFDIKDMEGGTTILTGEEIIAKLFYNAGAGDVVLASVGYDDVEILGGWNDRMGSLIVDATPASVGHDLQVSFEYTYSGVQKRFGIDNVIVSEGLPPTWRPSTDGNWSAIGTWERQISVNSWAPAITIPDATGIVICDAYTVSLDVDSTIASLRVNSPAVLNVDVAATTLTVTGNVKVYSTLNISAG</sequence>
<comment type="caution">
    <text evidence="1">The sequence shown here is derived from an EMBL/GenBank/DDBJ whole genome shotgun (WGS) entry which is preliminary data.</text>
</comment>
<feature type="non-terminal residue" evidence="1">
    <location>
        <position position="265"/>
    </location>
</feature>